<proteinExistence type="predicted"/>
<name>A0A6G6SRF1_PROVU</name>
<dbReference type="RefSeq" id="WP_164526783.1">
    <property type="nucleotide sequence ID" value="NZ_CP047344.1"/>
</dbReference>
<gene>
    <name evidence="1" type="ORF">GTH24_17780</name>
</gene>
<dbReference type="AlphaFoldDB" id="A0A6G6SRF1"/>
<organism evidence="1 2">
    <name type="scientific">Proteus vulgaris</name>
    <dbReference type="NCBI Taxonomy" id="585"/>
    <lineage>
        <taxon>Bacteria</taxon>
        <taxon>Pseudomonadati</taxon>
        <taxon>Pseudomonadota</taxon>
        <taxon>Gammaproteobacteria</taxon>
        <taxon>Enterobacterales</taxon>
        <taxon>Morganellaceae</taxon>
        <taxon>Proteus</taxon>
    </lineage>
</organism>
<protein>
    <submittedName>
        <fullName evidence="1">Type III secretion protein</fullName>
    </submittedName>
</protein>
<dbReference type="EMBL" id="CP047344">
    <property type="protein sequence ID" value="QIF95629.1"/>
    <property type="molecule type" value="Genomic_DNA"/>
</dbReference>
<evidence type="ECO:0000313" key="2">
    <source>
        <dbReference type="Proteomes" id="UP000503287"/>
    </source>
</evidence>
<evidence type="ECO:0000313" key="1">
    <source>
        <dbReference type="EMBL" id="QIF95629.1"/>
    </source>
</evidence>
<reference evidence="1 2" key="1">
    <citation type="submission" date="2020-01" db="EMBL/GenBank/DDBJ databases">
        <title>The genomic epidemiology of tigecycline resistance gene tet(X) variants in a swine farm in China.</title>
        <authorList>
            <person name="Peng K."/>
            <person name="Li R."/>
        </authorList>
    </citation>
    <scope>NUCLEOTIDE SEQUENCE [LARGE SCALE GENOMIC DNA]</scope>
    <source>
        <strain evidence="1 2">ZN3</strain>
    </source>
</reference>
<dbReference type="Proteomes" id="UP000503287">
    <property type="component" value="Chromosome"/>
</dbReference>
<sequence>MATPSISPSNENRINTNYQNEDVNLNIDEVKIEYNRSESSLTNKLKILIENAKKDINKTIPVLSEPEIKKPNIKILLDELDVNLPIDKNKIIKNTGQFNFISDEMMNLINLIVKYLEAMIKKFEASRELGATLMTVELNMADQMKDNLNKKASIMLTAAISSAAVSMTIHGLGAFTSIKGMGKELIGHSNPMMVKGTLITATADPLARIADQSLQINAIKIDGKQKVLEARSSTTNHVINNNNELQREVAEIIKALLQAIEAIIHANQDAASSIGSNVRG</sequence>
<accession>A0A6G6SRF1</accession>
<keyword evidence="2" id="KW-1185">Reference proteome</keyword>